<dbReference type="GO" id="GO:0016829">
    <property type="term" value="F:lyase activity"/>
    <property type="evidence" value="ECO:0007669"/>
    <property type="project" value="UniProtKB-KW"/>
</dbReference>
<keyword evidence="2 5" id="KW-0378">Hydrolase</keyword>
<keyword evidence="4 5" id="KW-0539">Nucleus</keyword>
<evidence type="ECO:0000256" key="2">
    <source>
        <dbReference type="ARBA" id="ARBA00022801"/>
    </source>
</evidence>
<dbReference type="Pfam" id="PF09749">
    <property type="entry name" value="HVSL"/>
    <property type="match status" value="1"/>
</dbReference>
<evidence type="ECO:0000256" key="3">
    <source>
        <dbReference type="ARBA" id="ARBA00023239"/>
    </source>
</evidence>
<evidence type="ECO:0000256" key="1">
    <source>
        <dbReference type="ARBA" id="ARBA00022722"/>
    </source>
</evidence>
<comment type="subcellular location">
    <subcellularLocation>
        <location evidence="5">Nucleus</location>
    </subcellularLocation>
</comment>
<dbReference type="PANTHER" id="PTHR13522:SF3">
    <property type="entry name" value="U6 SNRNA PHOSPHODIESTERASE 1"/>
    <property type="match status" value="1"/>
</dbReference>
<protein>
    <recommendedName>
        <fullName evidence="5">U6 snRNA phosphodiesterase</fullName>
        <ecNumber evidence="5">3.1.4.-</ecNumber>
    </recommendedName>
</protein>
<dbReference type="EC" id="3.1.4.-" evidence="5"/>
<dbReference type="AlphaFoldDB" id="A0A8H3Z555"/>
<feature type="region of interest" description="Disordered" evidence="6">
    <location>
        <begin position="1"/>
        <end position="81"/>
    </location>
</feature>
<sequence>MPLVDYSSDEADDDETRQPSHPPKRKRPSPDQGNTSLPQHPPPALPPLPPLPPAFHDLYSTNTRTSTTDNPAWHGGRKRQIPHVQGNWPSHVYLEWHPSPSETSLLSSLIALGDNSGVHSLLLSDLSAPLPLHISLSRSLVLKTDQRDEFLQRTTANVKDAQVRPFTVEYSKLEWYPNHDKTRWFLSLSVAAPKQDELNKLLDACNQAASSMHQPKLYVPNDNEEISTSISKKQKISNLDTNDEKATTTNLPPIPDCSDFFHVSLAWSLSSQKLNAEELSSDASISALNNLSTTFEAVKIKIGNVITPISLDPKKTPRISKGFLAS</sequence>
<accession>A0A8H3Z555</accession>
<dbReference type="InterPro" id="IPR027521">
    <property type="entry name" value="Usb1"/>
</dbReference>
<comment type="function">
    <text evidence="5">Phosphodiesterase responsible for the U6 snRNA 3' end processing. Acts as an exoribonuclease (RNase) responsible for trimming the poly(U) tract of the last nucleotides in the pre-U6 snRNA molecule, leading to the formation of mature U6 snRNA.</text>
</comment>
<evidence type="ECO:0000256" key="4">
    <source>
        <dbReference type="ARBA" id="ARBA00023242"/>
    </source>
</evidence>
<evidence type="ECO:0000256" key="5">
    <source>
        <dbReference type="HAMAP-Rule" id="MF_03040"/>
    </source>
</evidence>
<dbReference type="Gene3D" id="3.90.1140.10">
    <property type="entry name" value="Cyclic phosphodiesterase"/>
    <property type="match status" value="1"/>
</dbReference>
<dbReference type="GO" id="GO:0034477">
    <property type="term" value="P:U6 snRNA 3'-end processing"/>
    <property type="evidence" value="ECO:0007669"/>
    <property type="project" value="UniProtKB-UniRule"/>
</dbReference>
<feature type="compositionally biased region" description="Pro residues" evidence="6">
    <location>
        <begin position="39"/>
        <end position="53"/>
    </location>
</feature>
<evidence type="ECO:0000313" key="7">
    <source>
        <dbReference type="EMBL" id="KAE9980096.1"/>
    </source>
</evidence>
<comment type="similarity">
    <text evidence="5">Belongs to the 2H phosphoesterase superfamily. USB1 family.</text>
</comment>
<proteinExistence type="inferred from homology"/>
<organism evidence="7 8">
    <name type="scientific">Venturia inaequalis</name>
    <name type="common">Apple scab fungus</name>
    <dbReference type="NCBI Taxonomy" id="5025"/>
    <lineage>
        <taxon>Eukaryota</taxon>
        <taxon>Fungi</taxon>
        <taxon>Dikarya</taxon>
        <taxon>Ascomycota</taxon>
        <taxon>Pezizomycotina</taxon>
        <taxon>Dothideomycetes</taxon>
        <taxon>Pleosporomycetidae</taxon>
        <taxon>Venturiales</taxon>
        <taxon>Venturiaceae</taxon>
        <taxon>Venturia</taxon>
    </lineage>
</organism>
<dbReference type="Proteomes" id="UP000447873">
    <property type="component" value="Unassembled WGS sequence"/>
</dbReference>
<dbReference type="GO" id="GO:1990838">
    <property type="term" value="F:poly(U)-specific exoribonuclease activity, producing 3' uridine cyclic phosphate ends"/>
    <property type="evidence" value="ECO:0007669"/>
    <property type="project" value="UniProtKB-UniRule"/>
</dbReference>
<evidence type="ECO:0000256" key="6">
    <source>
        <dbReference type="SAM" id="MobiDB-lite"/>
    </source>
</evidence>
<gene>
    <name evidence="5" type="primary">USB1</name>
    <name evidence="7" type="ORF">EG328_000461</name>
</gene>
<comment type="caution">
    <text evidence="7">The sequence shown here is derived from an EMBL/GenBank/DDBJ whole genome shotgun (WGS) entry which is preliminary data.</text>
</comment>
<evidence type="ECO:0000313" key="8">
    <source>
        <dbReference type="Proteomes" id="UP000447873"/>
    </source>
</evidence>
<feature type="region of interest" description="Disordered" evidence="6">
    <location>
        <begin position="229"/>
        <end position="250"/>
    </location>
</feature>
<dbReference type="GO" id="GO:0005634">
    <property type="term" value="C:nucleus"/>
    <property type="evidence" value="ECO:0007669"/>
    <property type="project" value="UniProtKB-SubCell"/>
</dbReference>
<dbReference type="HAMAP" id="MF_03040">
    <property type="entry name" value="USB1"/>
    <property type="match status" value="1"/>
</dbReference>
<dbReference type="EMBL" id="WNWS01000108">
    <property type="protein sequence ID" value="KAE9980096.1"/>
    <property type="molecule type" value="Genomic_DNA"/>
</dbReference>
<reference evidence="7 8" key="1">
    <citation type="submission" date="2018-12" db="EMBL/GenBank/DDBJ databases">
        <title>Venturia inaequalis Genome Resource.</title>
        <authorList>
            <person name="Lichtner F.J."/>
        </authorList>
    </citation>
    <scope>NUCLEOTIDE SEQUENCE [LARGE SCALE GENOMIC DNA]</scope>
    <source>
        <strain evidence="7 8">120213</strain>
    </source>
</reference>
<keyword evidence="1 5" id="KW-0540">Nuclease</keyword>
<dbReference type="PANTHER" id="PTHR13522">
    <property type="entry name" value="U6 SNRNA PHOSPHODIESTERASE 1"/>
    <property type="match status" value="1"/>
</dbReference>
<feature type="active site" description="Proton donor/acceptor" evidence="5">
    <location>
        <position position="133"/>
    </location>
</feature>
<feature type="compositionally biased region" description="Polar residues" evidence="6">
    <location>
        <begin position="59"/>
        <end position="70"/>
    </location>
</feature>
<name>A0A8H3Z555_VENIN</name>
<keyword evidence="3" id="KW-0456">Lyase</keyword>
<feature type="active site" description="Proton donor/acceptor" evidence="5">
    <location>
        <position position="262"/>
    </location>
</feature>